<comment type="catalytic activity">
    <reaction evidence="15">
        <text>4 Fe(II)-[cytochrome c] + O2 + 8 H(+)(in) = 4 Fe(III)-[cytochrome c] + 2 H2O + 4 H(+)(out)</text>
        <dbReference type="Rhea" id="RHEA:11436"/>
        <dbReference type="Rhea" id="RHEA-COMP:10350"/>
        <dbReference type="Rhea" id="RHEA-COMP:14399"/>
        <dbReference type="ChEBI" id="CHEBI:15377"/>
        <dbReference type="ChEBI" id="CHEBI:15378"/>
        <dbReference type="ChEBI" id="CHEBI:15379"/>
        <dbReference type="ChEBI" id="CHEBI:29033"/>
        <dbReference type="ChEBI" id="CHEBI:29034"/>
        <dbReference type="EC" id="7.1.1.9"/>
    </reaction>
    <physiologicalReaction direction="left-to-right" evidence="15">
        <dbReference type="Rhea" id="RHEA:11437"/>
    </physiologicalReaction>
</comment>
<dbReference type="InterPro" id="IPR014222">
    <property type="entry name" value="Cyt_c_oxidase_su2"/>
</dbReference>
<dbReference type="InterPro" id="IPR034210">
    <property type="entry name" value="CcO_II_C"/>
</dbReference>
<keyword evidence="16 20" id="KW-0496">Mitochondrion</keyword>
<dbReference type="CDD" id="cd13912">
    <property type="entry name" value="CcO_II_C"/>
    <property type="match status" value="1"/>
</dbReference>
<keyword evidence="13 16" id="KW-0186">Copper</keyword>
<dbReference type="GO" id="GO:0005743">
    <property type="term" value="C:mitochondrial inner membrane"/>
    <property type="evidence" value="ECO:0007669"/>
    <property type="project" value="UniProtKB-SubCell"/>
</dbReference>
<evidence type="ECO:0000256" key="15">
    <source>
        <dbReference type="ARBA" id="ARBA00049512"/>
    </source>
</evidence>
<evidence type="ECO:0000256" key="3">
    <source>
        <dbReference type="ARBA" id="ARBA00015946"/>
    </source>
</evidence>
<dbReference type="InterPro" id="IPR011759">
    <property type="entry name" value="Cyt_c_oxidase_su2_TM_dom"/>
</dbReference>
<keyword evidence="4 16" id="KW-0813">Transport</keyword>
<proteinExistence type="inferred from homology"/>
<dbReference type="FunFam" id="2.60.40.420:FF:000001">
    <property type="entry name" value="Cytochrome c oxidase subunit 2"/>
    <property type="match status" value="1"/>
</dbReference>
<comment type="similarity">
    <text evidence="2 16">Belongs to the cytochrome c oxidase subunit 2 family.</text>
</comment>
<dbReference type="PROSITE" id="PS50999">
    <property type="entry name" value="COX2_TM"/>
    <property type="match status" value="1"/>
</dbReference>
<dbReference type="Pfam" id="PF02790">
    <property type="entry name" value="COX2_TM"/>
    <property type="match status" value="1"/>
</dbReference>
<dbReference type="PANTHER" id="PTHR22888:SF9">
    <property type="entry name" value="CYTOCHROME C OXIDASE SUBUNIT 2"/>
    <property type="match status" value="1"/>
</dbReference>
<keyword evidence="7 16" id="KW-0479">Metal-binding</keyword>
<evidence type="ECO:0000256" key="12">
    <source>
        <dbReference type="ARBA" id="ARBA00022989"/>
    </source>
</evidence>
<comment type="function">
    <text evidence="16">Component of the cytochrome c oxidase, the last enzyme in the mitochondrial electron transport chain which drives oxidative phosphorylation. The respiratory chain contains 3 multisubunit complexes succinate dehydrogenase (complex II, CII), ubiquinol-cytochrome c oxidoreductase (cytochrome b-c1 complex, complex III, CIII) and cytochrome c oxidase (complex IV, CIV), that cooperate to transfer electrons derived from NADH and succinate to molecular oxygen, creating an electrochemical gradient over the inner membrane that drives transmembrane transport and the ATP synthase. Cytochrome c oxidase is the component of the respiratory chain that catalyzes the reduction of oxygen to water. Electrons originating from reduced cytochrome c in the intermembrane space (IMS) are transferred via the dinuclear copper A center (CU(A)) of subunit 2 and heme A of subunit 1 to the active site in subunit 1, a binuclear center (BNC) formed by heme A3 and copper B (CU(B)). The BNC reduces molecular oxygen to 2 water molecules using 4 electrons from cytochrome c in the IMS and 4 protons from the mitochondrial matrix.</text>
</comment>
<gene>
    <name evidence="20" type="primary">COX2</name>
</gene>
<dbReference type="SUPFAM" id="SSF49503">
    <property type="entry name" value="Cupredoxins"/>
    <property type="match status" value="1"/>
</dbReference>
<dbReference type="EMBL" id="MK642871">
    <property type="protein sequence ID" value="QGZ10051.1"/>
    <property type="molecule type" value="Genomic_DNA"/>
</dbReference>
<evidence type="ECO:0000259" key="18">
    <source>
        <dbReference type="PROSITE" id="PS50857"/>
    </source>
</evidence>
<keyword evidence="8 16" id="KW-0999">Mitochondrion inner membrane</keyword>
<dbReference type="Pfam" id="PF00116">
    <property type="entry name" value="COX2"/>
    <property type="match status" value="1"/>
</dbReference>
<dbReference type="GO" id="GO:0004129">
    <property type="term" value="F:cytochrome-c oxidase activity"/>
    <property type="evidence" value="ECO:0007669"/>
    <property type="project" value="UniProtKB-EC"/>
</dbReference>
<evidence type="ECO:0000256" key="5">
    <source>
        <dbReference type="ARBA" id="ARBA00022660"/>
    </source>
</evidence>
<evidence type="ECO:0000256" key="6">
    <source>
        <dbReference type="ARBA" id="ARBA00022692"/>
    </source>
</evidence>
<comment type="subcellular location">
    <subcellularLocation>
        <location evidence="1 16">Mitochondrion inner membrane</location>
        <topology evidence="1 16">Multi-pass membrane protein</topology>
    </subcellularLocation>
</comment>
<dbReference type="GO" id="GO:0005507">
    <property type="term" value="F:copper ion binding"/>
    <property type="evidence" value="ECO:0007669"/>
    <property type="project" value="InterPro"/>
</dbReference>
<keyword evidence="11 16" id="KW-0249">Electron transport</keyword>
<evidence type="ECO:0000256" key="2">
    <source>
        <dbReference type="ARBA" id="ARBA00007866"/>
    </source>
</evidence>
<evidence type="ECO:0000259" key="19">
    <source>
        <dbReference type="PROSITE" id="PS50999"/>
    </source>
</evidence>
<reference evidence="20" key="1">
    <citation type="submission" date="2019-03" db="EMBL/GenBank/DDBJ databases">
        <authorList>
            <person name="Shekhovtsov S.V."/>
            <person name="Golovanova E.V."/>
            <person name="Berman D.I."/>
            <person name="Bulakhova N.A."/>
            <person name="Szederjesi T."/>
            <person name="Peltek S.E."/>
        </authorList>
    </citation>
    <scope>NUCLEOTIDE SEQUENCE</scope>
</reference>
<keyword evidence="6 16" id="KW-0812">Transmembrane</keyword>
<name>A0A6B9ITV5_9ANNE</name>
<dbReference type="InterPro" id="IPR036257">
    <property type="entry name" value="Cyt_c_oxidase_su2_TM_sf"/>
</dbReference>
<dbReference type="PRINTS" id="PR01166">
    <property type="entry name" value="CYCOXIDASEII"/>
</dbReference>
<keyword evidence="12 17" id="KW-1133">Transmembrane helix</keyword>
<geneLocation type="mitochondrion" evidence="20"/>
<comment type="cofactor">
    <cofactor evidence="16">
        <name>Cu cation</name>
        <dbReference type="ChEBI" id="CHEBI:23378"/>
    </cofactor>
    <text evidence="16">Binds a copper A center.</text>
</comment>
<dbReference type="InterPro" id="IPR008972">
    <property type="entry name" value="Cupredoxin"/>
</dbReference>
<evidence type="ECO:0000256" key="9">
    <source>
        <dbReference type="ARBA" id="ARBA00022842"/>
    </source>
</evidence>
<dbReference type="PROSITE" id="PS00078">
    <property type="entry name" value="COX2"/>
    <property type="match status" value="1"/>
</dbReference>
<dbReference type="PANTHER" id="PTHR22888">
    <property type="entry name" value="CYTOCHROME C OXIDASE, SUBUNIT II"/>
    <property type="match status" value="1"/>
</dbReference>
<dbReference type="AlphaFoldDB" id="A0A6B9ITV5"/>
<feature type="domain" description="Cytochrome oxidase subunit II transmembrane region profile" evidence="19">
    <location>
        <begin position="1"/>
        <end position="91"/>
    </location>
</feature>
<dbReference type="Gene3D" id="1.10.287.90">
    <property type="match status" value="1"/>
</dbReference>
<organism evidence="20">
    <name type="scientific">Eisenia tracta</name>
    <dbReference type="NCBI Taxonomy" id="2690239"/>
    <lineage>
        <taxon>Eukaryota</taxon>
        <taxon>Metazoa</taxon>
        <taxon>Spiralia</taxon>
        <taxon>Lophotrochozoa</taxon>
        <taxon>Annelida</taxon>
        <taxon>Clitellata</taxon>
        <taxon>Oligochaeta</taxon>
        <taxon>Crassiclitellata</taxon>
        <taxon>Lumbricina</taxon>
        <taxon>Lumbricidae</taxon>
        <taxon>Lumbricinae</taxon>
        <taxon>Eisenia</taxon>
    </lineage>
</organism>
<reference evidence="20" key="2">
    <citation type="journal article" date="2020" name="Eur. J. Soil Biol.">
        <title>Phylogeny of the Eisenia nordenskioldi complex based on mitochondrial genomes.</title>
        <authorList>
            <person name="Shekhovtsov S."/>
            <person name="Golovanova E."/>
            <person name="Ershov N."/>
            <person name="Poluboyarova T."/>
            <person name="Berman D."/>
            <person name="Bulakhova N."/>
            <person name="Szederjesi T."/>
            <person name="Peltek S."/>
        </authorList>
    </citation>
    <scope>NUCLEOTIDE SEQUENCE</scope>
</reference>
<dbReference type="Gene3D" id="2.60.40.420">
    <property type="entry name" value="Cupredoxins - blue copper proteins"/>
    <property type="match status" value="1"/>
</dbReference>
<evidence type="ECO:0000256" key="7">
    <source>
        <dbReference type="ARBA" id="ARBA00022723"/>
    </source>
</evidence>
<keyword evidence="9" id="KW-0460">Magnesium</keyword>
<evidence type="ECO:0000256" key="8">
    <source>
        <dbReference type="ARBA" id="ARBA00022792"/>
    </source>
</evidence>
<feature type="transmembrane region" description="Helical" evidence="17">
    <location>
        <begin position="67"/>
        <end position="85"/>
    </location>
</feature>
<evidence type="ECO:0000256" key="1">
    <source>
        <dbReference type="ARBA" id="ARBA00004448"/>
    </source>
</evidence>
<keyword evidence="5 16" id="KW-0679">Respiratory chain</keyword>
<dbReference type="InterPro" id="IPR002429">
    <property type="entry name" value="CcO_II-like_C"/>
</dbReference>
<evidence type="ECO:0000256" key="13">
    <source>
        <dbReference type="ARBA" id="ARBA00023008"/>
    </source>
</evidence>
<evidence type="ECO:0000256" key="16">
    <source>
        <dbReference type="RuleBase" id="RU000457"/>
    </source>
</evidence>
<dbReference type="InterPro" id="IPR001505">
    <property type="entry name" value="Copper_CuA"/>
</dbReference>
<accession>A0A6B9ITV5</accession>
<dbReference type="GO" id="GO:0016491">
    <property type="term" value="F:oxidoreductase activity"/>
    <property type="evidence" value="ECO:0007669"/>
    <property type="project" value="InterPro"/>
</dbReference>
<evidence type="ECO:0000256" key="10">
    <source>
        <dbReference type="ARBA" id="ARBA00022967"/>
    </source>
</evidence>
<dbReference type="InterPro" id="IPR045187">
    <property type="entry name" value="CcO_II"/>
</dbReference>
<evidence type="ECO:0000256" key="4">
    <source>
        <dbReference type="ARBA" id="ARBA00022448"/>
    </source>
</evidence>
<sequence>MPNWGQVMFQDAASSVMLQLISFHDHTLLVLTLVLTVVGYALLALMLNKHLNRYLLEAQTIETVWTILPALILLVLALPSLRILYITDEISQPSLTVKTIGHQWYWSYEYTDFLNVEMDSYMLPTSDLLPGDYRLLEVDNRMVIPMQLEVRMLITAADVIHSWTVPALGVKVDAVPGRLNQIGFTTSQPGIFYGQCSEICGANHSFMPIAVEAINTKSFMNWVSNFSH</sequence>
<evidence type="ECO:0000313" key="20">
    <source>
        <dbReference type="EMBL" id="QGZ10051.1"/>
    </source>
</evidence>
<keyword evidence="14 16" id="KW-0472">Membrane</keyword>
<dbReference type="PROSITE" id="PS50857">
    <property type="entry name" value="COX2_CUA"/>
    <property type="match status" value="1"/>
</dbReference>
<protein>
    <recommendedName>
        <fullName evidence="3 16">Cytochrome c oxidase subunit 2</fullName>
    </recommendedName>
</protein>
<evidence type="ECO:0000256" key="17">
    <source>
        <dbReference type="SAM" id="Phobius"/>
    </source>
</evidence>
<dbReference type="SUPFAM" id="SSF81464">
    <property type="entry name" value="Cytochrome c oxidase subunit II-like, transmembrane region"/>
    <property type="match status" value="1"/>
</dbReference>
<keyword evidence="10" id="KW-1278">Translocase</keyword>
<dbReference type="NCBIfam" id="TIGR02866">
    <property type="entry name" value="CoxB"/>
    <property type="match status" value="1"/>
</dbReference>
<feature type="transmembrane region" description="Helical" evidence="17">
    <location>
        <begin position="27"/>
        <end position="47"/>
    </location>
</feature>
<evidence type="ECO:0000256" key="11">
    <source>
        <dbReference type="ARBA" id="ARBA00022982"/>
    </source>
</evidence>
<dbReference type="GO" id="GO:0042773">
    <property type="term" value="P:ATP synthesis coupled electron transport"/>
    <property type="evidence" value="ECO:0007669"/>
    <property type="project" value="TreeGrafter"/>
</dbReference>
<feature type="domain" description="Cytochrome oxidase subunit II copper A binding" evidence="18">
    <location>
        <begin position="92"/>
        <end position="225"/>
    </location>
</feature>
<evidence type="ECO:0000256" key="14">
    <source>
        <dbReference type="ARBA" id="ARBA00023136"/>
    </source>
</evidence>